<keyword evidence="1" id="KW-0813">Transport</keyword>
<feature type="domain" description="ABC transporter" evidence="4">
    <location>
        <begin position="8"/>
        <end position="264"/>
    </location>
</feature>
<gene>
    <name evidence="5" type="ORF">A3C86_04160</name>
</gene>
<evidence type="ECO:0000313" key="5">
    <source>
        <dbReference type="EMBL" id="OGG61031.1"/>
    </source>
</evidence>
<dbReference type="SUPFAM" id="SSF52540">
    <property type="entry name" value="P-loop containing nucleoside triphosphate hydrolases"/>
    <property type="match status" value="2"/>
</dbReference>
<accession>A0A1F6DI20</accession>
<keyword evidence="2" id="KW-0547">Nucleotide-binding</keyword>
<feature type="domain" description="ABC transporter" evidence="4">
    <location>
        <begin position="279"/>
        <end position="492"/>
    </location>
</feature>
<dbReference type="Pfam" id="PF00005">
    <property type="entry name" value="ABC_tran"/>
    <property type="match status" value="2"/>
</dbReference>
<comment type="caution">
    <text evidence="5">The sequence shown here is derived from an EMBL/GenBank/DDBJ whole genome shotgun (WGS) entry which is preliminary data.</text>
</comment>
<dbReference type="GO" id="GO:0005524">
    <property type="term" value="F:ATP binding"/>
    <property type="evidence" value="ECO:0007669"/>
    <property type="project" value="UniProtKB-KW"/>
</dbReference>
<dbReference type="SMART" id="SM00382">
    <property type="entry name" value="AAA"/>
    <property type="match status" value="2"/>
</dbReference>
<evidence type="ECO:0000256" key="1">
    <source>
        <dbReference type="ARBA" id="ARBA00022448"/>
    </source>
</evidence>
<evidence type="ECO:0000256" key="2">
    <source>
        <dbReference type="ARBA" id="ARBA00022741"/>
    </source>
</evidence>
<dbReference type="Gene3D" id="3.40.50.300">
    <property type="entry name" value="P-loop containing nucleotide triphosphate hydrolases"/>
    <property type="match status" value="2"/>
</dbReference>
<evidence type="ECO:0000313" key="6">
    <source>
        <dbReference type="Proteomes" id="UP000178042"/>
    </source>
</evidence>
<dbReference type="InterPro" id="IPR003439">
    <property type="entry name" value="ABC_transporter-like_ATP-bd"/>
</dbReference>
<keyword evidence="3" id="KW-0067">ATP-binding</keyword>
<organism evidence="5 6">
    <name type="scientific">Candidatus Kaiserbacteria bacterium RIFCSPHIGHO2_02_FULL_49_16</name>
    <dbReference type="NCBI Taxonomy" id="1798490"/>
    <lineage>
        <taxon>Bacteria</taxon>
        <taxon>Candidatus Kaiseribacteriota</taxon>
    </lineage>
</organism>
<dbReference type="InterPro" id="IPR003593">
    <property type="entry name" value="AAA+_ATPase"/>
</dbReference>
<proteinExistence type="predicted"/>
<dbReference type="PANTHER" id="PTHR42734">
    <property type="entry name" value="METAL TRANSPORT SYSTEM ATP-BINDING PROTEIN TM_0124-RELATED"/>
    <property type="match status" value="1"/>
</dbReference>
<sequence length="492" mass="55152">MQKSKPFISLENVLIRLREKVLFKDLNWEILANQHWAVIGPNGSGKSALLKALAGTLPVAKGNITHHFLGNENRNSAQDQIAFVAFGTGRRGLSGEVFYQERWNVGLNEDAPSVSDLLSAQGIRHTNRFVIAKARQDAGFPARRRKVIRQLGLKSLLERKLFQLSNGERRKLGIARALLQNPRLLILDNPFEGLDESFRARLARNLKSLMRSKMRIIIAGTNRDLIPSGITNVLRIKNDGTISQGFLQEMGVFGIGNRGKLPTSMRANSRSGKESRILVQMKNVSVSYNKIPVLRGINWTVRENEKWALLGPNGAGKTTLLSLIIGDNPQAYANDITIFGKRRGSGESIWDIKQKIGWVAPELQIYYPTGASCIDVVCSGWFDSIGLYKKCNSRQRKIALAWIKSFGLSLRARKPFEEISEGEQRLALLARALVKSPRLLVLDEPCQGLDVKNRDRVLKAIDSIEKHHKASLIFVTHRKDEIPKSITNVFRL</sequence>
<dbReference type="Proteomes" id="UP000178042">
    <property type="component" value="Unassembled WGS sequence"/>
</dbReference>
<name>A0A1F6DI20_9BACT</name>
<dbReference type="AlphaFoldDB" id="A0A1F6DI20"/>
<dbReference type="PROSITE" id="PS50893">
    <property type="entry name" value="ABC_TRANSPORTER_2"/>
    <property type="match status" value="2"/>
</dbReference>
<dbReference type="InterPro" id="IPR027417">
    <property type="entry name" value="P-loop_NTPase"/>
</dbReference>
<dbReference type="InterPro" id="IPR050153">
    <property type="entry name" value="Metal_Ion_Import_ABC"/>
</dbReference>
<protein>
    <recommendedName>
        <fullName evidence="4">ABC transporter domain-containing protein</fullName>
    </recommendedName>
</protein>
<dbReference type="GO" id="GO:0016887">
    <property type="term" value="F:ATP hydrolysis activity"/>
    <property type="evidence" value="ECO:0007669"/>
    <property type="project" value="InterPro"/>
</dbReference>
<evidence type="ECO:0000256" key="3">
    <source>
        <dbReference type="ARBA" id="ARBA00022840"/>
    </source>
</evidence>
<evidence type="ECO:0000259" key="4">
    <source>
        <dbReference type="PROSITE" id="PS50893"/>
    </source>
</evidence>
<reference evidence="5 6" key="1">
    <citation type="journal article" date="2016" name="Nat. Commun.">
        <title>Thousands of microbial genomes shed light on interconnected biogeochemical processes in an aquifer system.</title>
        <authorList>
            <person name="Anantharaman K."/>
            <person name="Brown C.T."/>
            <person name="Hug L.A."/>
            <person name="Sharon I."/>
            <person name="Castelle C.J."/>
            <person name="Probst A.J."/>
            <person name="Thomas B.C."/>
            <person name="Singh A."/>
            <person name="Wilkins M.J."/>
            <person name="Karaoz U."/>
            <person name="Brodie E.L."/>
            <person name="Williams K.H."/>
            <person name="Hubbard S.S."/>
            <person name="Banfield J.F."/>
        </authorList>
    </citation>
    <scope>NUCLEOTIDE SEQUENCE [LARGE SCALE GENOMIC DNA]</scope>
</reference>
<dbReference type="EMBL" id="MFLD01000001">
    <property type="protein sequence ID" value="OGG61031.1"/>
    <property type="molecule type" value="Genomic_DNA"/>
</dbReference>